<gene>
    <name evidence="1" type="ORF">V6256_02040</name>
</gene>
<comment type="caution">
    <text evidence="1">The sequence shown here is derived from an EMBL/GenBank/DDBJ whole genome shotgun (WGS) entry which is preliminary data.</text>
</comment>
<dbReference type="Pfam" id="PF04351">
    <property type="entry name" value="PilP"/>
    <property type="match status" value="1"/>
</dbReference>
<organism evidence="1 2">
    <name type="scientific">Psychromonas aquatilis</name>
    <dbReference type="NCBI Taxonomy" id="2005072"/>
    <lineage>
        <taxon>Bacteria</taxon>
        <taxon>Pseudomonadati</taxon>
        <taxon>Pseudomonadota</taxon>
        <taxon>Gammaproteobacteria</taxon>
        <taxon>Alteromonadales</taxon>
        <taxon>Psychromonadaceae</taxon>
        <taxon>Psychromonas</taxon>
    </lineage>
</organism>
<accession>A0ABU9GM31</accession>
<dbReference type="Gene3D" id="2.30.30.830">
    <property type="match status" value="1"/>
</dbReference>
<sequence>MKLKCIMVLSCCLFSCVDPQLQELRQYVSETKQKDYLFDEAVPSASKTQLVDFTENKIRDPFSQPSKAVITTVTNTNAPTIDSCISADFPEQNRALEKATIEAIEMRGTIMLDQELWALVKTIDSNIYRVKLGSYLGLNNAKVIKVNHDNIEVLEYISDLNGCSKERISQINLVAK</sequence>
<name>A0ABU9GM31_9GAMM</name>
<protein>
    <submittedName>
        <fullName evidence="1">Pilus assembly protein PilP</fullName>
    </submittedName>
</protein>
<dbReference type="Proteomes" id="UP001369082">
    <property type="component" value="Unassembled WGS sequence"/>
</dbReference>
<dbReference type="InterPro" id="IPR007446">
    <property type="entry name" value="PilP"/>
</dbReference>
<dbReference type="EMBL" id="JBAKAZ010000005">
    <property type="protein sequence ID" value="MEL0628377.1"/>
    <property type="molecule type" value="Genomic_DNA"/>
</dbReference>
<dbReference type="RefSeq" id="WP_341596326.1">
    <property type="nucleotide sequence ID" value="NZ_JBAKAZ010000005.1"/>
</dbReference>
<keyword evidence="2" id="KW-1185">Reference proteome</keyword>
<reference evidence="1 2" key="1">
    <citation type="submission" date="2024-02" db="EMBL/GenBank/DDBJ databases">
        <title>Bacteria isolated from the canopy kelp, Nereocystis luetkeana.</title>
        <authorList>
            <person name="Pfister C.A."/>
            <person name="Younker I.T."/>
            <person name="Light S.H."/>
        </authorList>
    </citation>
    <scope>NUCLEOTIDE SEQUENCE [LARGE SCALE GENOMIC DNA]</scope>
    <source>
        <strain evidence="1 2">TI.1.05</strain>
    </source>
</reference>
<evidence type="ECO:0000313" key="2">
    <source>
        <dbReference type="Proteomes" id="UP001369082"/>
    </source>
</evidence>
<evidence type="ECO:0000313" key="1">
    <source>
        <dbReference type="EMBL" id="MEL0628377.1"/>
    </source>
</evidence>
<proteinExistence type="predicted"/>